<dbReference type="AlphaFoldDB" id="A0A7J8Y569"/>
<gene>
    <name evidence="2" type="ORF">Goari_004845</name>
</gene>
<proteinExistence type="predicted"/>
<evidence type="ECO:0000313" key="2">
    <source>
        <dbReference type="EMBL" id="MBA0694562.1"/>
    </source>
</evidence>
<reference evidence="2 3" key="1">
    <citation type="journal article" date="2019" name="Genome Biol. Evol.">
        <title>Insights into the evolution of the New World diploid cottons (Gossypium, subgenus Houzingenia) based on genome sequencing.</title>
        <authorList>
            <person name="Grover C.E."/>
            <person name="Arick M.A. 2nd"/>
            <person name="Thrash A."/>
            <person name="Conover J.L."/>
            <person name="Sanders W.S."/>
            <person name="Peterson D.G."/>
            <person name="Frelichowski J.E."/>
            <person name="Scheffler J.A."/>
            <person name="Scheffler B.E."/>
            <person name="Wendel J.F."/>
        </authorList>
    </citation>
    <scope>NUCLEOTIDE SEQUENCE [LARGE SCALE GENOMIC DNA]</scope>
    <source>
        <strain evidence="2">185</strain>
        <tissue evidence="2">Leaf</tissue>
    </source>
</reference>
<evidence type="ECO:0000313" key="3">
    <source>
        <dbReference type="Proteomes" id="UP000593577"/>
    </source>
</evidence>
<keyword evidence="3" id="KW-1185">Reference proteome</keyword>
<dbReference type="EMBL" id="JABFAA010000010">
    <property type="protein sequence ID" value="MBA0694562.1"/>
    <property type="molecule type" value="Genomic_DNA"/>
</dbReference>
<sequence>MNKVLRKFGFRQSIPVAPEMLDDEHKIDLLQSNTNWSIFWSKYIEMWENLYDYIPTREPIIILKLACTPNYMQWFKINGKPYLLSKEQRRRQICVERERRGLVNPRRRDDSTGPSTAPTQSSGPTP</sequence>
<feature type="compositionally biased region" description="Polar residues" evidence="1">
    <location>
        <begin position="112"/>
        <end position="126"/>
    </location>
</feature>
<name>A0A7J8Y569_GOSAI</name>
<evidence type="ECO:0000256" key="1">
    <source>
        <dbReference type="SAM" id="MobiDB-lite"/>
    </source>
</evidence>
<feature type="region of interest" description="Disordered" evidence="1">
    <location>
        <begin position="95"/>
        <end position="126"/>
    </location>
</feature>
<feature type="compositionally biased region" description="Basic and acidic residues" evidence="1">
    <location>
        <begin position="95"/>
        <end position="111"/>
    </location>
</feature>
<accession>A0A7J8Y569</accession>
<dbReference type="Proteomes" id="UP000593577">
    <property type="component" value="Unassembled WGS sequence"/>
</dbReference>
<protein>
    <submittedName>
        <fullName evidence="2">Uncharacterized protein</fullName>
    </submittedName>
</protein>
<comment type="caution">
    <text evidence="2">The sequence shown here is derived from an EMBL/GenBank/DDBJ whole genome shotgun (WGS) entry which is preliminary data.</text>
</comment>
<organism evidence="2 3">
    <name type="scientific">Gossypium aridum</name>
    <name type="common">American cotton</name>
    <name type="synonym">Erioxylum aridum</name>
    <dbReference type="NCBI Taxonomy" id="34290"/>
    <lineage>
        <taxon>Eukaryota</taxon>
        <taxon>Viridiplantae</taxon>
        <taxon>Streptophyta</taxon>
        <taxon>Embryophyta</taxon>
        <taxon>Tracheophyta</taxon>
        <taxon>Spermatophyta</taxon>
        <taxon>Magnoliopsida</taxon>
        <taxon>eudicotyledons</taxon>
        <taxon>Gunneridae</taxon>
        <taxon>Pentapetalae</taxon>
        <taxon>rosids</taxon>
        <taxon>malvids</taxon>
        <taxon>Malvales</taxon>
        <taxon>Malvaceae</taxon>
        <taxon>Malvoideae</taxon>
        <taxon>Gossypium</taxon>
    </lineage>
</organism>